<accession>A0ABT8IRJ5</accession>
<dbReference type="Pfam" id="PF04140">
    <property type="entry name" value="ICMT"/>
    <property type="match status" value="1"/>
</dbReference>
<keyword evidence="3 5" id="KW-1133">Transmembrane helix</keyword>
<feature type="transmembrane region" description="Helical" evidence="5">
    <location>
        <begin position="72"/>
        <end position="91"/>
    </location>
</feature>
<evidence type="ECO:0000256" key="4">
    <source>
        <dbReference type="ARBA" id="ARBA00023136"/>
    </source>
</evidence>
<dbReference type="Gene3D" id="1.20.120.1630">
    <property type="match status" value="1"/>
</dbReference>
<proteinExistence type="predicted"/>
<protein>
    <recommendedName>
        <fullName evidence="8">Protein-S-isoprenylcysteine O-methyltransferase</fullName>
    </recommendedName>
</protein>
<dbReference type="PANTHER" id="PTHR43847:SF1">
    <property type="entry name" value="BLL3993 PROTEIN"/>
    <property type="match status" value="1"/>
</dbReference>
<dbReference type="InterPro" id="IPR007269">
    <property type="entry name" value="ICMT_MeTrfase"/>
</dbReference>
<organism evidence="6 7">
    <name type="scientific">Polycladomyces subterraneus</name>
    <dbReference type="NCBI Taxonomy" id="1016997"/>
    <lineage>
        <taxon>Bacteria</taxon>
        <taxon>Bacillati</taxon>
        <taxon>Bacillota</taxon>
        <taxon>Bacilli</taxon>
        <taxon>Bacillales</taxon>
        <taxon>Thermoactinomycetaceae</taxon>
        <taxon>Polycladomyces</taxon>
    </lineage>
</organism>
<dbReference type="Proteomes" id="UP001174196">
    <property type="component" value="Unassembled WGS sequence"/>
</dbReference>
<dbReference type="PANTHER" id="PTHR43847">
    <property type="entry name" value="BLL3993 PROTEIN"/>
    <property type="match status" value="1"/>
</dbReference>
<dbReference type="RefSeq" id="WP_301240567.1">
    <property type="nucleotide sequence ID" value="NZ_JANRHH010000055.1"/>
</dbReference>
<name>A0ABT8IRJ5_9BACL</name>
<evidence type="ECO:0000256" key="5">
    <source>
        <dbReference type="SAM" id="Phobius"/>
    </source>
</evidence>
<evidence type="ECO:0000256" key="3">
    <source>
        <dbReference type="ARBA" id="ARBA00022989"/>
    </source>
</evidence>
<dbReference type="InterPro" id="IPR052527">
    <property type="entry name" value="Metal_cation-efflux_comp"/>
</dbReference>
<comment type="subcellular location">
    <subcellularLocation>
        <location evidence="1">Membrane</location>
        <topology evidence="1">Multi-pass membrane protein</topology>
    </subcellularLocation>
</comment>
<sequence>MSVNDWFWLTVSIVLMQRLAEWAWSHRNSRLLRSWGAVEAGREHFPLIAGMHGLFFLSLIGEKVLFSTEPPIWWPVPLVFFLAAQVFRIWVLRALGPFWNVRIWVVPGMQPVMKGPYRFLRHPNYVVVVMELLALPILFGAYRTALLFSVLNWWILTRVRIPAEERAWAELTNYEREMAEHHRLIPGWTGPNGRPRT</sequence>
<evidence type="ECO:0000256" key="2">
    <source>
        <dbReference type="ARBA" id="ARBA00022692"/>
    </source>
</evidence>
<evidence type="ECO:0000313" key="7">
    <source>
        <dbReference type="Proteomes" id="UP001174196"/>
    </source>
</evidence>
<evidence type="ECO:0000256" key="1">
    <source>
        <dbReference type="ARBA" id="ARBA00004141"/>
    </source>
</evidence>
<comment type="caution">
    <text evidence="6">The sequence shown here is derived from an EMBL/GenBank/DDBJ whole genome shotgun (WGS) entry which is preliminary data.</text>
</comment>
<dbReference type="EMBL" id="JANRHH010000055">
    <property type="protein sequence ID" value="MDN4595430.1"/>
    <property type="molecule type" value="Genomic_DNA"/>
</dbReference>
<reference evidence="6" key="1">
    <citation type="submission" date="2022-08" db="EMBL/GenBank/DDBJ databases">
        <title>Polycladomyces zharkentsis sp. nov., a novel thermophilic CMC and starch-degrading bacterium isolated from a geothermal spring in Kazakhstan.</title>
        <authorList>
            <person name="Mashzhan A."/>
            <person name="Kistaubaeva A."/>
            <person name="Javier-Lopez R."/>
            <person name="Birkeland N.-K."/>
        </authorList>
    </citation>
    <scope>NUCLEOTIDE SEQUENCE</scope>
    <source>
        <strain evidence="6">KSR 13</strain>
    </source>
</reference>
<feature type="transmembrane region" description="Helical" evidence="5">
    <location>
        <begin position="132"/>
        <end position="156"/>
    </location>
</feature>
<gene>
    <name evidence="6" type="ORF">NWF35_16340</name>
</gene>
<keyword evidence="7" id="KW-1185">Reference proteome</keyword>
<keyword evidence="4 5" id="KW-0472">Membrane</keyword>
<keyword evidence="2 5" id="KW-0812">Transmembrane</keyword>
<evidence type="ECO:0000313" key="6">
    <source>
        <dbReference type="EMBL" id="MDN4595430.1"/>
    </source>
</evidence>
<evidence type="ECO:0008006" key="8">
    <source>
        <dbReference type="Google" id="ProtNLM"/>
    </source>
</evidence>